<dbReference type="InterPro" id="IPR019546">
    <property type="entry name" value="TAT_signal_bac_arc"/>
</dbReference>
<keyword evidence="9" id="KW-0411">Iron-sulfur</keyword>
<dbReference type="InterPro" id="IPR051793">
    <property type="entry name" value="NADH:flavin_oxidoreductase"/>
</dbReference>
<dbReference type="InterPro" id="IPR036188">
    <property type="entry name" value="FAD/NAD-bd_sf"/>
</dbReference>
<dbReference type="Pfam" id="PF00724">
    <property type="entry name" value="Oxidored_FMN"/>
    <property type="match status" value="1"/>
</dbReference>
<dbReference type="GO" id="GO:0016491">
    <property type="term" value="F:oxidoreductase activity"/>
    <property type="evidence" value="ECO:0007669"/>
    <property type="project" value="UniProtKB-KW"/>
</dbReference>
<gene>
    <name evidence="12" type="ORF">DWY25_08505</name>
</gene>
<dbReference type="Proteomes" id="UP000284178">
    <property type="component" value="Unassembled WGS sequence"/>
</dbReference>
<dbReference type="GeneID" id="83015444"/>
<keyword evidence="6" id="KW-0479">Metal-binding</keyword>
<dbReference type="PRINTS" id="PR00368">
    <property type="entry name" value="FADPNR"/>
</dbReference>
<evidence type="ECO:0000256" key="5">
    <source>
        <dbReference type="ARBA" id="ARBA00022643"/>
    </source>
</evidence>
<dbReference type="PRINTS" id="PR00469">
    <property type="entry name" value="PNDRDTASEII"/>
</dbReference>
<dbReference type="Pfam" id="PF07992">
    <property type="entry name" value="Pyr_redox_2"/>
    <property type="match status" value="1"/>
</dbReference>
<evidence type="ECO:0000313" key="13">
    <source>
        <dbReference type="Proteomes" id="UP000284178"/>
    </source>
</evidence>
<evidence type="ECO:0000313" key="12">
    <source>
        <dbReference type="EMBL" id="RGR74110.1"/>
    </source>
</evidence>
<comment type="cofactor">
    <cofactor evidence="1">
        <name>FMN</name>
        <dbReference type="ChEBI" id="CHEBI:58210"/>
    </cofactor>
</comment>
<dbReference type="Gene3D" id="3.50.50.60">
    <property type="entry name" value="FAD/NAD(P)-binding domain"/>
    <property type="match status" value="1"/>
</dbReference>
<protein>
    <submittedName>
        <fullName evidence="12">FAD-dependent oxidoreductase</fullName>
    </submittedName>
</protein>
<name>A0A412G0Y0_9FIRM</name>
<dbReference type="PANTHER" id="PTHR42917:SF2">
    <property type="entry name" value="2,4-DIENOYL-COA REDUCTASE [(2E)-ENOYL-COA-PRODUCING]"/>
    <property type="match status" value="1"/>
</dbReference>
<dbReference type="GO" id="GO:0010181">
    <property type="term" value="F:FMN binding"/>
    <property type="evidence" value="ECO:0007669"/>
    <property type="project" value="InterPro"/>
</dbReference>
<feature type="domain" description="NADH:flavin oxidoreductase/NADH oxidase N-terminal" evidence="10">
    <location>
        <begin position="170"/>
        <end position="256"/>
    </location>
</feature>
<evidence type="ECO:0000256" key="8">
    <source>
        <dbReference type="ARBA" id="ARBA00023004"/>
    </source>
</evidence>
<dbReference type="InterPro" id="IPR001155">
    <property type="entry name" value="OxRdtase_FMN_N"/>
</dbReference>
<organism evidence="12 13">
    <name type="scientific">Holdemania filiformis</name>
    <dbReference type="NCBI Taxonomy" id="61171"/>
    <lineage>
        <taxon>Bacteria</taxon>
        <taxon>Bacillati</taxon>
        <taxon>Bacillota</taxon>
        <taxon>Erysipelotrichia</taxon>
        <taxon>Erysipelotrichales</taxon>
        <taxon>Erysipelotrichaceae</taxon>
        <taxon>Holdemania</taxon>
    </lineage>
</organism>
<dbReference type="InterPro" id="IPR023753">
    <property type="entry name" value="FAD/NAD-binding_dom"/>
</dbReference>
<dbReference type="SUPFAM" id="SSF51395">
    <property type="entry name" value="FMN-linked oxidoreductases"/>
    <property type="match status" value="1"/>
</dbReference>
<dbReference type="NCBIfam" id="TIGR01409">
    <property type="entry name" value="TAT_signal_seq"/>
    <property type="match status" value="1"/>
</dbReference>
<sequence length="738" mass="79465">MVKISRRDFLKGSGATALTLMAAGLVGCSAENTKTPQTTAPAEVPENDKIAAAYLNPQREDYRTNTKELKTLFSPLTVGSLQLSHRMVKSAAGSATYLAGLTDELLQYYVNFAKGGVEMIYVEGIAALEIPADGSGYDAETLAFGQKLVAECAKYGASLGYQWAQFGAGENEMTVEQIQAIEDRGAQIAKGMQQLGFKAFEINAAGFNMGEHFLSRFYNVRTDEYGCTSLENRARFVTECITKIKEACGSDFNVQILIDAIEENDNVANNPTLMTLDNAVTTPRTKITTVEEGIALAKLFEAAGADSMHLRLGPLGHHVAQFGSDLYFILNGIEGASGFGTQYDFKKHWQGQLIGDTQGAGMLLNVAARYKAALSIPCGVVTYMDPAHAPDFFEQALEDGKADFFLMTRPLTVDTEYVNKLREGRIDEIAPCTRCLHCHIGSNEANAMAGYCRVNAMTQRVMREGGPASYDLTPAEKAKKVMVIGGGPAGMEAARIAAARGHEVTLYEKKGTLGGLLDFAHTVKGPHENLQDFKNYLIRQLEITGVKVETGVEVDAAKINAEAPDAVILAAGGLRDTLKVDGDGSAPVIEMESFMFTEMGENVLIYGSNAQAFDAALWLTVHKKHVTMITPNAAEEMDMQQSQHAMRMMTTALYSLGFSAWPKASLKSVNQNKAVIMTEAGVEMEIACDAIVNAADMLPNTSLLEGLSVAETYAVGDCANPFNIAKAIHAGNDAGRAV</sequence>
<dbReference type="InterPro" id="IPR013785">
    <property type="entry name" value="Aldolase_TIM"/>
</dbReference>
<dbReference type="SUPFAM" id="SSF51905">
    <property type="entry name" value="FAD/NAD(P)-binding domain"/>
    <property type="match status" value="1"/>
</dbReference>
<reference evidence="12 13" key="1">
    <citation type="submission" date="2018-08" db="EMBL/GenBank/DDBJ databases">
        <title>A genome reference for cultivated species of the human gut microbiota.</title>
        <authorList>
            <person name="Zou Y."/>
            <person name="Xue W."/>
            <person name="Luo G."/>
        </authorList>
    </citation>
    <scope>NUCLEOTIDE SEQUENCE [LARGE SCALE GENOMIC DNA]</scope>
    <source>
        <strain evidence="12 13">AF24-29</strain>
    </source>
</reference>
<keyword evidence="8" id="KW-0408">Iron</keyword>
<dbReference type="PROSITE" id="PS51318">
    <property type="entry name" value="TAT"/>
    <property type="match status" value="1"/>
</dbReference>
<evidence type="ECO:0000259" key="10">
    <source>
        <dbReference type="Pfam" id="PF00724"/>
    </source>
</evidence>
<evidence type="ECO:0000256" key="7">
    <source>
        <dbReference type="ARBA" id="ARBA00023002"/>
    </source>
</evidence>
<dbReference type="InterPro" id="IPR006311">
    <property type="entry name" value="TAT_signal"/>
</dbReference>
<dbReference type="GO" id="GO:0046872">
    <property type="term" value="F:metal ion binding"/>
    <property type="evidence" value="ECO:0007669"/>
    <property type="project" value="UniProtKB-KW"/>
</dbReference>
<evidence type="ECO:0000256" key="4">
    <source>
        <dbReference type="ARBA" id="ARBA00022630"/>
    </source>
</evidence>
<keyword evidence="7" id="KW-0560">Oxidoreductase</keyword>
<dbReference type="AlphaFoldDB" id="A0A412G0Y0"/>
<dbReference type="PANTHER" id="PTHR42917">
    <property type="entry name" value="2,4-DIENOYL-COA REDUCTASE"/>
    <property type="match status" value="1"/>
</dbReference>
<comment type="caution">
    <text evidence="12">The sequence shown here is derived from an EMBL/GenBank/DDBJ whole genome shotgun (WGS) entry which is preliminary data.</text>
</comment>
<dbReference type="GO" id="GO:0051536">
    <property type="term" value="F:iron-sulfur cluster binding"/>
    <property type="evidence" value="ECO:0007669"/>
    <property type="project" value="UniProtKB-KW"/>
</dbReference>
<dbReference type="Pfam" id="PF10518">
    <property type="entry name" value="TAT_signal"/>
    <property type="match status" value="1"/>
</dbReference>
<dbReference type="PROSITE" id="PS51257">
    <property type="entry name" value="PROKAR_LIPOPROTEIN"/>
    <property type="match status" value="1"/>
</dbReference>
<evidence type="ECO:0000256" key="1">
    <source>
        <dbReference type="ARBA" id="ARBA00001917"/>
    </source>
</evidence>
<proteinExistence type="inferred from homology"/>
<dbReference type="Gene3D" id="3.20.20.70">
    <property type="entry name" value="Aldolase class I"/>
    <property type="match status" value="1"/>
</dbReference>
<feature type="domain" description="FAD/NAD(P)-binding" evidence="11">
    <location>
        <begin position="479"/>
        <end position="710"/>
    </location>
</feature>
<evidence type="ECO:0000256" key="2">
    <source>
        <dbReference type="ARBA" id="ARBA00001966"/>
    </source>
</evidence>
<evidence type="ECO:0000256" key="9">
    <source>
        <dbReference type="ARBA" id="ARBA00023014"/>
    </source>
</evidence>
<evidence type="ECO:0000256" key="3">
    <source>
        <dbReference type="ARBA" id="ARBA00011048"/>
    </source>
</evidence>
<comment type="similarity">
    <text evidence="3">In the N-terminal section; belongs to the NADH:flavin oxidoreductase/NADH oxidase family.</text>
</comment>
<evidence type="ECO:0000259" key="11">
    <source>
        <dbReference type="Pfam" id="PF07992"/>
    </source>
</evidence>
<dbReference type="EMBL" id="QRUP01000009">
    <property type="protein sequence ID" value="RGR74110.1"/>
    <property type="molecule type" value="Genomic_DNA"/>
</dbReference>
<accession>A0A412G0Y0</accession>
<keyword evidence="4" id="KW-0285">Flavoprotein</keyword>
<evidence type="ECO:0000256" key="6">
    <source>
        <dbReference type="ARBA" id="ARBA00022723"/>
    </source>
</evidence>
<dbReference type="RefSeq" id="WP_117894879.1">
    <property type="nucleotide sequence ID" value="NZ_CABJCV010000009.1"/>
</dbReference>
<dbReference type="Gene3D" id="3.40.50.720">
    <property type="entry name" value="NAD(P)-binding Rossmann-like Domain"/>
    <property type="match status" value="1"/>
</dbReference>
<comment type="cofactor">
    <cofactor evidence="2">
        <name>[4Fe-4S] cluster</name>
        <dbReference type="ChEBI" id="CHEBI:49883"/>
    </cofactor>
</comment>
<keyword evidence="13" id="KW-1185">Reference proteome</keyword>
<keyword evidence="5" id="KW-0288">FMN</keyword>